<dbReference type="Proteomes" id="UP000837675">
    <property type="component" value="Unassembled WGS sequence"/>
</dbReference>
<accession>A0A8S4BW44</accession>
<proteinExistence type="predicted"/>
<comment type="caution">
    <text evidence="3">The sequence shown here is derived from an EMBL/GenBank/DDBJ whole genome shotgun (WGS) entry which is preliminary data.</text>
</comment>
<evidence type="ECO:0000256" key="1">
    <source>
        <dbReference type="SAM" id="Phobius"/>
    </source>
</evidence>
<keyword evidence="1" id="KW-1133">Transmembrane helix</keyword>
<evidence type="ECO:0000259" key="2">
    <source>
        <dbReference type="Pfam" id="PF13719"/>
    </source>
</evidence>
<dbReference type="EMBL" id="CAJVAF010000104">
    <property type="protein sequence ID" value="CAG7590536.1"/>
    <property type="molecule type" value="Genomic_DNA"/>
</dbReference>
<protein>
    <recommendedName>
        <fullName evidence="2">Zinc finger/thioredoxin putative domain-containing protein</fullName>
    </recommendedName>
</protein>
<sequence length="231" mass="27039">MPDLNRIIVSCESCGAKFYVSSSEIHSTGRFVRCTICEHEWLVKPNENVPIAYNIENKTEQNIVLLKKNKKYLYSVVLLLCSFLLLGFLYYFEKFQLPNDIINIQKIWAKELAIQDVSYKFVDSYEANDSLDRYKRFLLVTISVENFADVTKLLETVQVVAMDKHKQQLMQVTVSPHESIPPFRTFDITIKLPFYRIIPRFVNIIINKQKTKGRDLFNQLERLIKINTSSN</sequence>
<feature type="transmembrane region" description="Helical" evidence="1">
    <location>
        <begin position="72"/>
        <end position="92"/>
    </location>
</feature>
<keyword evidence="1" id="KW-0472">Membrane</keyword>
<organism evidence="3 4">
    <name type="scientific">Hyalomma marginatum</name>
    <dbReference type="NCBI Taxonomy" id="34627"/>
    <lineage>
        <taxon>Eukaryota</taxon>
        <taxon>Metazoa</taxon>
        <taxon>Ecdysozoa</taxon>
        <taxon>Arthropoda</taxon>
        <taxon>Chelicerata</taxon>
        <taxon>Arachnida</taxon>
        <taxon>Acari</taxon>
        <taxon>Parasitiformes</taxon>
        <taxon>Ixodida</taxon>
        <taxon>Ixodoidea</taxon>
        <taxon>Ixodidae</taxon>
        <taxon>Hyalomminae</taxon>
        <taxon>Hyalomma</taxon>
    </lineage>
</organism>
<gene>
    <name evidence="3" type="ORF">MHYMCMPASI_00328</name>
</gene>
<keyword evidence="4" id="KW-1185">Reference proteome</keyword>
<name>A0A8S4BW44_9ACAR</name>
<dbReference type="Pfam" id="PF13719">
    <property type="entry name" value="Zn_ribbon_5"/>
    <property type="match status" value="1"/>
</dbReference>
<keyword evidence="1" id="KW-0812">Transmembrane</keyword>
<evidence type="ECO:0000313" key="4">
    <source>
        <dbReference type="Proteomes" id="UP000837675"/>
    </source>
</evidence>
<dbReference type="InterPro" id="IPR011723">
    <property type="entry name" value="Znf/thioredoxin_put"/>
</dbReference>
<evidence type="ECO:0000313" key="3">
    <source>
        <dbReference type="EMBL" id="CAG7590536.1"/>
    </source>
</evidence>
<reference evidence="3" key="1">
    <citation type="submission" date="2021-06" db="EMBL/GenBank/DDBJ databases">
        <authorList>
            <person name="Nardi T."/>
            <person name="Nardi T."/>
        </authorList>
    </citation>
    <scope>NUCLEOTIDE SEQUENCE</scope>
</reference>
<feature type="domain" description="Zinc finger/thioredoxin putative" evidence="2">
    <location>
        <begin position="8"/>
        <end position="39"/>
    </location>
</feature>
<dbReference type="AlphaFoldDB" id="A0A8S4BW44"/>
<dbReference type="NCBIfam" id="TIGR02098">
    <property type="entry name" value="MJ0042_CXXC"/>
    <property type="match status" value="1"/>
</dbReference>